<sequence>MVDAMSMYLGFRLMSTYLLTRARSIRGGKHRYRYVKTVVRTRYDE</sequence>
<name>W9I8A3_FUSOX</name>
<dbReference type="Proteomes" id="UP000030753">
    <property type="component" value="Unassembled WGS sequence"/>
</dbReference>
<evidence type="ECO:0000313" key="1">
    <source>
        <dbReference type="EMBL" id="EWY91108.1"/>
    </source>
</evidence>
<accession>W9I8A3</accession>
<organism evidence="1 2">
    <name type="scientific">Fusarium oxysporum NRRL 32931</name>
    <dbReference type="NCBI Taxonomy" id="660029"/>
    <lineage>
        <taxon>Eukaryota</taxon>
        <taxon>Fungi</taxon>
        <taxon>Dikarya</taxon>
        <taxon>Ascomycota</taxon>
        <taxon>Pezizomycotina</taxon>
        <taxon>Sordariomycetes</taxon>
        <taxon>Hypocreomycetidae</taxon>
        <taxon>Hypocreales</taxon>
        <taxon>Nectriaceae</taxon>
        <taxon>Fusarium</taxon>
        <taxon>Fusarium oxysporum species complex</taxon>
    </lineage>
</organism>
<dbReference type="AlphaFoldDB" id="W9I8A3"/>
<reference evidence="1 2" key="1">
    <citation type="submission" date="2011-06" db="EMBL/GenBank/DDBJ databases">
        <title>The Genome Sequence of Fusarium oxysporum FOSC 3-a.</title>
        <authorList>
            <consortium name="The Broad Institute Genome Sequencing Platform"/>
            <person name="Ma L.-J."/>
            <person name="Gale L.R."/>
            <person name="Schwartz D.C."/>
            <person name="Zhou S."/>
            <person name="Corby-Kistler H."/>
            <person name="Young S.K."/>
            <person name="Zeng Q."/>
            <person name="Gargeya S."/>
            <person name="Fitzgerald M."/>
            <person name="Haas B."/>
            <person name="Abouelleil A."/>
            <person name="Alvarado L."/>
            <person name="Arachchi H.M."/>
            <person name="Berlin A."/>
            <person name="Brown A."/>
            <person name="Chapman S.B."/>
            <person name="Chen Z."/>
            <person name="Dunbar C."/>
            <person name="Freedman E."/>
            <person name="Gearin G."/>
            <person name="Gellesch M."/>
            <person name="Goldberg J."/>
            <person name="Griggs A."/>
            <person name="Gujja S."/>
            <person name="Heiman D."/>
            <person name="Howarth C."/>
            <person name="Larson L."/>
            <person name="Lui A."/>
            <person name="MacDonald P.J.P."/>
            <person name="Mehta T."/>
            <person name="Montmayeur A."/>
            <person name="Murphy C."/>
            <person name="Neiman D."/>
            <person name="Pearson M."/>
            <person name="Priest M."/>
            <person name="Roberts A."/>
            <person name="Saif S."/>
            <person name="Shea T."/>
            <person name="Shenoy N."/>
            <person name="Sisk P."/>
            <person name="Stolte C."/>
            <person name="Sykes S."/>
            <person name="Wortman J."/>
            <person name="Nusbaum C."/>
            <person name="Birren B."/>
        </authorList>
    </citation>
    <scope>NUCLEOTIDE SEQUENCE [LARGE SCALE GENOMIC DNA]</scope>
    <source>
        <strain evidence="2">FOSC 3-a</strain>
    </source>
</reference>
<dbReference type="EMBL" id="JH717843">
    <property type="protein sequence ID" value="EWY91108.1"/>
    <property type="molecule type" value="Genomic_DNA"/>
</dbReference>
<gene>
    <name evidence="1" type="ORF">FOYG_08353</name>
</gene>
<evidence type="ECO:0000313" key="2">
    <source>
        <dbReference type="Proteomes" id="UP000030753"/>
    </source>
</evidence>
<dbReference type="HOGENOM" id="CLU_3207649_0_0_1"/>
<protein>
    <submittedName>
        <fullName evidence="1">Uncharacterized protein</fullName>
    </submittedName>
</protein>
<proteinExistence type="predicted"/>